<evidence type="ECO:0000313" key="1">
    <source>
        <dbReference type="EMBL" id="MBB6167142.1"/>
    </source>
</evidence>
<protein>
    <submittedName>
        <fullName evidence="1">Uncharacterized protein</fullName>
    </submittedName>
</protein>
<organism evidence="1 2">
    <name type="scientific">Chelatococcus composti</name>
    <dbReference type="NCBI Taxonomy" id="1743235"/>
    <lineage>
        <taxon>Bacteria</taxon>
        <taxon>Pseudomonadati</taxon>
        <taxon>Pseudomonadota</taxon>
        <taxon>Alphaproteobacteria</taxon>
        <taxon>Hyphomicrobiales</taxon>
        <taxon>Chelatococcaceae</taxon>
        <taxon>Chelatococcus</taxon>
    </lineage>
</organism>
<dbReference type="EMBL" id="JACHEH010000002">
    <property type="protein sequence ID" value="MBB6167142.1"/>
    <property type="molecule type" value="Genomic_DNA"/>
</dbReference>
<gene>
    <name evidence="1" type="ORF">HNQ73_000760</name>
</gene>
<sequence length="238" mass="26279">MNSLTSQTLSRPPSASSQALDLAIRRLSSALEREGINRFSISSRCAPTDDERRALRQRQAEIAASLRPASAETIVRLVSVMRTGFPSQSGSDIERKGALQVYASALGRFPEWVIERACRDAIEGRIGKGQFAPSAAEMATHCEGIVRQAREEMGAIERILSARVYHEPTDEERRKVVDGFERLSRDLAAALEMEEAGKPRLEPMTLEQVTERAGTLAAGLRLSEETRRRLGLMEQEGA</sequence>
<keyword evidence="2" id="KW-1185">Reference proteome</keyword>
<proteinExistence type="predicted"/>
<dbReference type="AlphaFoldDB" id="A0A841K6R0"/>
<accession>A0A841K6R0</accession>
<evidence type="ECO:0000313" key="2">
    <source>
        <dbReference type="Proteomes" id="UP000588017"/>
    </source>
</evidence>
<reference evidence="1 2" key="1">
    <citation type="submission" date="2020-08" db="EMBL/GenBank/DDBJ databases">
        <title>Genomic Encyclopedia of Type Strains, Phase IV (KMG-IV): sequencing the most valuable type-strain genomes for metagenomic binning, comparative biology and taxonomic classification.</title>
        <authorList>
            <person name="Goeker M."/>
        </authorList>
    </citation>
    <scope>NUCLEOTIDE SEQUENCE [LARGE SCALE GENOMIC DNA]</scope>
    <source>
        <strain evidence="1 2">DSM 101465</strain>
    </source>
</reference>
<name>A0A841K6R0_9HYPH</name>
<dbReference type="Proteomes" id="UP000588017">
    <property type="component" value="Unassembled WGS sequence"/>
</dbReference>
<comment type="caution">
    <text evidence="1">The sequence shown here is derived from an EMBL/GenBank/DDBJ whole genome shotgun (WGS) entry which is preliminary data.</text>
</comment>